<protein>
    <submittedName>
        <fullName evidence="1">RCG63537</fullName>
    </submittedName>
</protein>
<reference evidence="1 2" key="1">
    <citation type="submission" date="2005-09" db="EMBL/GenBank/DDBJ databases">
        <authorList>
            <person name="Mural R.J."/>
            <person name="Li P.W."/>
            <person name="Adams M.D."/>
            <person name="Amanatides P.G."/>
            <person name="Baden-Tillson H."/>
            <person name="Barnstead M."/>
            <person name="Chin S.H."/>
            <person name="Dew I."/>
            <person name="Evans C.A."/>
            <person name="Ferriera S."/>
            <person name="Flanigan M."/>
            <person name="Fosler C."/>
            <person name="Glodek A."/>
            <person name="Gu Z."/>
            <person name="Holt R.A."/>
            <person name="Jennings D."/>
            <person name="Kraft C.L."/>
            <person name="Lu F."/>
            <person name="Nguyen T."/>
            <person name="Nusskern D.R."/>
            <person name="Pfannkoch C.M."/>
            <person name="Sitter C."/>
            <person name="Sutton G.G."/>
            <person name="Venter J.C."/>
            <person name="Wang Z."/>
            <person name="Woodage T."/>
            <person name="Zheng X.H."/>
            <person name="Zhong F."/>
        </authorList>
    </citation>
    <scope>NUCLEOTIDE SEQUENCE [LARGE SCALE GENOMIC DNA]</scope>
    <source>
        <strain>BN</strain>
        <strain evidence="2">Sprague-Dawley</strain>
    </source>
</reference>
<name>A6J8D3_RAT</name>
<dbReference type="AlphaFoldDB" id="A6J8D3"/>
<accession>A6J8D3</accession>
<evidence type="ECO:0000313" key="2">
    <source>
        <dbReference type="Proteomes" id="UP000234681"/>
    </source>
</evidence>
<proteinExistence type="predicted"/>
<dbReference type="Proteomes" id="UP000234681">
    <property type="component" value="Chromosome 1"/>
</dbReference>
<sequence length="84" mass="9281">MAPQGQDGKDGWKLRCSPTHTWPCSPTVSGCPISHVPCLLRTVPRSHLFLHAMVAGCEVSWSLPHTQNHLAQGQKWTGEKEPLQ</sequence>
<gene>
    <name evidence="1" type="ORF">rCG_63537</name>
</gene>
<evidence type="ECO:0000313" key="1">
    <source>
        <dbReference type="EMBL" id="EDM08301.1"/>
    </source>
</evidence>
<dbReference type="EMBL" id="CH473979">
    <property type="protein sequence ID" value="EDM08301.1"/>
    <property type="molecule type" value="Genomic_DNA"/>
</dbReference>
<organism evidence="1 2">
    <name type="scientific">Rattus norvegicus</name>
    <name type="common">Rat</name>
    <dbReference type="NCBI Taxonomy" id="10116"/>
    <lineage>
        <taxon>Eukaryota</taxon>
        <taxon>Metazoa</taxon>
        <taxon>Chordata</taxon>
        <taxon>Craniata</taxon>
        <taxon>Vertebrata</taxon>
        <taxon>Euteleostomi</taxon>
        <taxon>Mammalia</taxon>
        <taxon>Eutheria</taxon>
        <taxon>Euarchontoglires</taxon>
        <taxon>Glires</taxon>
        <taxon>Rodentia</taxon>
        <taxon>Myomorpha</taxon>
        <taxon>Muroidea</taxon>
        <taxon>Muridae</taxon>
        <taxon>Murinae</taxon>
        <taxon>Rattus</taxon>
    </lineage>
</organism>